<dbReference type="Proteomes" id="UP000077384">
    <property type="component" value="Unassembled WGS sequence"/>
</dbReference>
<dbReference type="InterPro" id="IPR005811">
    <property type="entry name" value="SUCC_ACL_C"/>
</dbReference>
<dbReference type="EC" id="6.2.1.5" evidence="3"/>
<dbReference type="Gene3D" id="3.40.50.261">
    <property type="entry name" value="Succinyl-CoA synthetase domains"/>
    <property type="match status" value="2"/>
</dbReference>
<name>A0A166SDC6_9CLOT</name>
<dbReference type="GO" id="GO:0006099">
    <property type="term" value="P:tricarboxylic acid cycle"/>
    <property type="evidence" value="ECO:0007669"/>
    <property type="project" value="TreeGrafter"/>
</dbReference>
<evidence type="ECO:0000313" key="5">
    <source>
        <dbReference type="Proteomes" id="UP000077384"/>
    </source>
</evidence>
<evidence type="ECO:0000313" key="4">
    <source>
        <dbReference type="EMBL" id="OBR92615.1"/>
    </source>
</evidence>
<dbReference type="InterPro" id="IPR016102">
    <property type="entry name" value="Succinyl-CoA_synth-like"/>
</dbReference>
<dbReference type="NCBIfam" id="NF004760">
    <property type="entry name" value="PRK06091.1"/>
    <property type="match status" value="1"/>
</dbReference>
<evidence type="ECO:0000259" key="1">
    <source>
        <dbReference type="Pfam" id="PF00549"/>
    </source>
</evidence>
<dbReference type="GO" id="GO:0004776">
    <property type="term" value="F:succinate-CoA ligase (GDP-forming) activity"/>
    <property type="evidence" value="ECO:0007669"/>
    <property type="project" value="TreeGrafter"/>
</dbReference>
<keyword evidence="3" id="KW-0436">Ligase</keyword>
<feature type="domain" description="ATP-citrate synthase/succinyl-CoA ligase C-terminal" evidence="1">
    <location>
        <begin position="355"/>
        <end position="513"/>
    </location>
</feature>
<dbReference type="EMBL" id="LITQ01000022">
    <property type="protein sequence ID" value="OAA92021.1"/>
    <property type="molecule type" value="Genomic_DNA"/>
</dbReference>
<feature type="domain" description="CoA-binding" evidence="2">
    <location>
        <begin position="193"/>
        <end position="287"/>
    </location>
</feature>
<dbReference type="RefSeq" id="WP_063601670.1">
    <property type="nucleotide sequence ID" value="NZ_LITQ01000022.1"/>
</dbReference>
<protein>
    <submittedName>
        <fullName evidence="3">Succinyl-CoA ligase [ADP-forming] subunit alpha</fullName>
        <ecNumber evidence="3">6.2.1.5</ecNumber>
    </submittedName>
</protein>
<reference evidence="3 5" key="1">
    <citation type="journal article" date="2015" name="Biotechnol. Bioeng.">
        <title>Genome sequence and phenotypic characterization of Caulobacter segnis.</title>
        <authorList>
            <person name="Patel S."/>
            <person name="Fletcher B."/>
            <person name="Scott D.C."/>
            <person name="Ely B."/>
        </authorList>
    </citation>
    <scope>NUCLEOTIDE SEQUENCE [LARGE SCALE GENOMIC DNA]</scope>
    <source>
        <strain evidence="3 5">PS02</strain>
    </source>
</reference>
<dbReference type="SUPFAM" id="SSF51735">
    <property type="entry name" value="NAD(P)-binding Rossmann-fold domains"/>
    <property type="match status" value="1"/>
</dbReference>
<reference evidence="4 6" key="2">
    <citation type="journal article" date="2016" name="Front. Microbiol.">
        <title>Industrial Acetogenic Biocatalysts: A Comparative Metabolic and Genomic Analysis.</title>
        <authorList>
            <person name="Bengelsdorf F."/>
            <person name="Poehlein A."/>
            <person name="Sonja S."/>
            <person name="Erz C."/>
            <person name="Hummel T."/>
            <person name="Hoffmeister S."/>
            <person name="Daniel R."/>
            <person name="Durre P."/>
        </authorList>
    </citation>
    <scope>NUCLEOTIDE SEQUENCE [LARGE SCALE GENOMIC DNA]</scope>
    <source>
        <strain evidence="4 6">PTA-10522</strain>
    </source>
</reference>
<dbReference type="Pfam" id="PF00549">
    <property type="entry name" value="Ligase_CoA"/>
    <property type="match status" value="1"/>
</dbReference>
<dbReference type="PATRIC" id="fig|1705578.3.peg.1529"/>
<comment type="caution">
    <text evidence="3">The sequence shown here is derived from an EMBL/GenBank/DDBJ whole genome shotgun (WGS) entry which is preliminary data.</text>
</comment>
<dbReference type="Pfam" id="PF02629">
    <property type="entry name" value="CoA_binding"/>
    <property type="match status" value="1"/>
</dbReference>
<dbReference type="Gene3D" id="3.40.50.720">
    <property type="entry name" value="NAD(P)-binding Rossmann-like Domain"/>
    <property type="match status" value="1"/>
</dbReference>
<accession>A0A166SDC6</accession>
<gene>
    <name evidence="3" type="primary">sucD</name>
    <name evidence="4" type="ORF">CLCOS_28520</name>
    <name evidence="3" type="ORF">WX73_01134</name>
</gene>
<dbReference type="InterPro" id="IPR003781">
    <property type="entry name" value="CoA-bd"/>
</dbReference>
<proteinExistence type="predicted"/>
<evidence type="ECO:0000313" key="6">
    <source>
        <dbReference type="Proteomes" id="UP000093694"/>
    </source>
</evidence>
<dbReference type="GO" id="GO:0005829">
    <property type="term" value="C:cytosol"/>
    <property type="evidence" value="ECO:0007669"/>
    <property type="project" value="TreeGrafter"/>
</dbReference>
<dbReference type="Proteomes" id="UP000093694">
    <property type="component" value="Unassembled WGS sequence"/>
</dbReference>
<keyword evidence="6" id="KW-1185">Reference proteome</keyword>
<dbReference type="SUPFAM" id="SSF52210">
    <property type="entry name" value="Succinyl-CoA synthetase domains"/>
    <property type="match status" value="2"/>
</dbReference>
<organism evidence="3 5">
    <name type="scientific">Clostridium coskatii</name>
    <dbReference type="NCBI Taxonomy" id="1705578"/>
    <lineage>
        <taxon>Bacteria</taxon>
        <taxon>Bacillati</taxon>
        <taxon>Bacillota</taxon>
        <taxon>Clostridia</taxon>
        <taxon>Eubacteriales</taxon>
        <taxon>Clostridiaceae</taxon>
        <taxon>Clostridium</taxon>
    </lineage>
</organism>
<dbReference type="EMBL" id="LROR01000056">
    <property type="protein sequence ID" value="OBR92615.1"/>
    <property type="molecule type" value="Genomic_DNA"/>
</dbReference>
<dbReference type="AlphaFoldDB" id="A0A166SDC6"/>
<evidence type="ECO:0000313" key="3">
    <source>
        <dbReference type="EMBL" id="OAA92021.1"/>
    </source>
</evidence>
<evidence type="ECO:0000259" key="2">
    <source>
        <dbReference type="Pfam" id="PF02629"/>
    </source>
</evidence>
<sequence>MKFCVDIRKNTYYDSVALMVITKEIKKLPYVKEIIVGMGTDLNKELSENLNLSNDEIRNLTPNDFFIAAYVSDEEENPTESIVSKVNELLNSKEEERESENEYKANTFNAALKHMKDANMAIISLPGKYAADEARKALKNGLNVMLFSDNVTVEDEIELKKMGRSKGLLVMGPDCGTAIINHVPLCFANVVRKGDIGIVGASGTGTQEVTVLIDKLGAGISQAIGTGGRDLKSSVGGIMMIEGFKALIEDPDTKVIVLVSKPPAPEVAKNILDMVSSTNKPIVVDFIGGDRKAIEDSGAYACVSLEDAAYKAVALSKGNPVCDYTSFAQPIGEIDKLVEQEAAKFDSKQKYIRALYTGGTLADEAMKLLGKEGFDIYSNIPLKKELRLKNILKSQKNTCIDLGDDDFTVGKPHPMIDPMGRVERLPQEAEDEEVAIILMDFVIGYGCHADPAGEMLPGIIDAKKNMESKGKYLCVVGYICGTENDPQNYKAQKEKLEQAGVILMPSNAQAVRYCARLMKKINSK</sequence>
<dbReference type="GO" id="GO:0004775">
    <property type="term" value="F:succinate-CoA ligase (ADP-forming) activity"/>
    <property type="evidence" value="ECO:0007669"/>
    <property type="project" value="UniProtKB-EC"/>
</dbReference>
<dbReference type="PANTHER" id="PTHR11117:SF24">
    <property type="entry name" value="PROTEIN FDRA"/>
    <property type="match status" value="1"/>
</dbReference>
<dbReference type="InterPro" id="IPR036291">
    <property type="entry name" value="NAD(P)-bd_dom_sf"/>
</dbReference>
<dbReference type="GO" id="GO:0009361">
    <property type="term" value="C:succinate-CoA ligase complex (ADP-forming)"/>
    <property type="evidence" value="ECO:0007669"/>
    <property type="project" value="TreeGrafter"/>
</dbReference>
<dbReference type="PANTHER" id="PTHR11117">
    <property type="entry name" value="SUCCINYL-COA LIGASE SUBUNIT ALPHA"/>
    <property type="match status" value="1"/>
</dbReference>